<evidence type="ECO:0000256" key="1">
    <source>
        <dbReference type="ARBA" id="ARBA00023118"/>
    </source>
</evidence>
<sequence length="309" mass="34611">MKSLSLIWLSKSDLSNLNSGEGGGNLTELKLYDNKTKPYVSGQSMRRALFDTVAREYEDVFKCTPELPCTDIENCWGCDLRGFLATEENVGGSKRWSPLKVSPALGQLKKELVTDLLTRHSDIEKEGMKSKDQRMAYVQMVDNLYKMSLVIDTANIGRVVEPEITGNKSDKKFAGWNETVNISGDDKKERVNATLDAVFNLSGFAKQARSMSDLSPDILFLSIKETYNQRGQQIFDLDENGKLNIDKVETILKEHQLLGNEIILGLTPGILDEDNEKELTDLFDSYGVQVVSVLEAINWAKEKVSKAEL</sequence>
<organism evidence="3 4">
    <name type="scientific">Natranaerobius trueperi</name>
    <dbReference type="NCBI Taxonomy" id="759412"/>
    <lineage>
        <taxon>Bacteria</taxon>
        <taxon>Bacillati</taxon>
        <taxon>Bacillota</taxon>
        <taxon>Clostridia</taxon>
        <taxon>Natranaerobiales</taxon>
        <taxon>Natranaerobiaceae</taxon>
        <taxon>Natranaerobius</taxon>
    </lineage>
</organism>
<comment type="function">
    <text evidence="2">CRISPR (clustered regularly interspaced short palindromic repeat) is an adaptive immune system that provides protection against mobile genetic elements (viruses, transposable elements and conjugative plasmids). CRISPR clusters contain spacers, sequences complementary to antecedent mobile elements, and target invading nucleic acids. CRISPR clusters are transcribed and processed into CRISPR RNA (crRNA).</text>
</comment>
<reference evidence="3 4" key="1">
    <citation type="submission" date="2017-06" db="EMBL/GenBank/DDBJ databases">
        <title>Draft Genome Sequence of Natranaerobius trueperi halophilic, alkalithermophilic bacteria from soda lakes.</title>
        <authorList>
            <person name="Zhao B."/>
        </authorList>
    </citation>
    <scope>NUCLEOTIDE SEQUENCE [LARGE SCALE GENOMIC DNA]</scope>
    <source>
        <strain evidence="3 4">DSM 18760</strain>
    </source>
</reference>
<dbReference type="Pfam" id="PF01905">
    <property type="entry name" value="DevR"/>
    <property type="match status" value="1"/>
</dbReference>
<accession>A0A226BXI2</accession>
<dbReference type="InterPro" id="IPR013414">
    <property type="entry name" value="Cas7/Cst2/DevR_sub_I-B/Tneap"/>
</dbReference>
<evidence type="ECO:0000256" key="2">
    <source>
        <dbReference type="ARBA" id="ARBA00025626"/>
    </source>
</evidence>
<dbReference type="InterPro" id="IPR010154">
    <property type="entry name" value="CRISPR-assoc_Cas7/Cst2/DevR"/>
</dbReference>
<keyword evidence="4" id="KW-1185">Reference proteome</keyword>
<keyword evidence="1" id="KW-0051">Antiviral defense</keyword>
<gene>
    <name evidence="3" type="primary">cas7i</name>
    <name evidence="3" type="ORF">CDO51_07245</name>
</gene>
<comment type="caution">
    <text evidence="3">The sequence shown here is derived from an EMBL/GenBank/DDBJ whole genome shotgun (WGS) entry which is preliminary data.</text>
</comment>
<dbReference type="Proteomes" id="UP000214588">
    <property type="component" value="Unassembled WGS sequence"/>
</dbReference>
<protein>
    <submittedName>
        <fullName evidence="3">Type I-B CRISPR-associated protein Cas7/Cst2/DevR</fullName>
    </submittedName>
</protein>
<dbReference type="EMBL" id="NIQC01000013">
    <property type="protein sequence ID" value="OWZ83738.1"/>
    <property type="molecule type" value="Genomic_DNA"/>
</dbReference>
<dbReference type="NCBIfam" id="TIGR01875">
    <property type="entry name" value="cas_MJ0381"/>
    <property type="match status" value="1"/>
</dbReference>
<dbReference type="NCBIfam" id="TIGR02585">
    <property type="entry name" value="cas_Cst2_DevR"/>
    <property type="match status" value="1"/>
</dbReference>
<evidence type="ECO:0000313" key="4">
    <source>
        <dbReference type="Proteomes" id="UP000214588"/>
    </source>
</evidence>
<name>A0A226BXI2_9FIRM</name>
<evidence type="ECO:0000313" key="3">
    <source>
        <dbReference type="EMBL" id="OWZ83738.1"/>
    </source>
</evidence>
<dbReference type="GO" id="GO:0051607">
    <property type="term" value="P:defense response to virus"/>
    <property type="evidence" value="ECO:0007669"/>
    <property type="project" value="UniProtKB-KW"/>
</dbReference>
<proteinExistence type="predicted"/>
<dbReference type="OrthoDB" id="9781560at2"/>
<dbReference type="AlphaFoldDB" id="A0A226BXI2"/>
<dbReference type="RefSeq" id="WP_089023631.1">
    <property type="nucleotide sequence ID" value="NZ_NIQC01000013.1"/>
</dbReference>